<reference evidence="2 3" key="1">
    <citation type="submission" date="2020-04" db="EMBL/GenBank/DDBJ databases">
        <title>Flammeovirga sp. SR4, a novel species isolated from seawater.</title>
        <authorList>
            <person name="Wang X."/>
        </authorList>
    </citation>
    <scope>NUCLEOTIDE SEQUENCE [LARGE SCALE GENOMIC DNA]</scope>
    <source>
        <strain evidence="2 3">ATCC 23126</strain>
    </source>
</reference>
<dbReference type="RefSeq" id="WP_169657313.1">
    <property type="nucleotide sequence ID" value="NZ_JABANE010000033.1"/>
</dbReference>
<evidence type="ECO:0000256" key="1">
    <source>
        <dbReference type="SAM" id="Coils"/>
    </source>
</evidence>
<comment type="caution">
    <text evidence="2">The sequence shown here is derived from an EMBL/GenBank/DDBJ whole genome shotgun (WGS) entry which is preliminary data.</text>
</comment>
<dbReference type="Proteomes" id="UP000576082">
    <property type="component" value="Unassembled WGS sequence"/>
</dbReference>
<evidence type="ECO:0000313" key="3">
    <source>
        <dbReference type="Proteomes" id="UP000576082"/>
    </source>
</evidence>
<keyword evidence="1" id="KW-0175">Coiled coil</keyword>
<dbReference type="AlphaFoldDB" id="A0A7X9X9R8"/>
<organism evidence="2 3">
    <name type="scientific">Flammeovirga aprica JL-4</name>
    <dbReference type="NCBI Taxonomy" id="694437"/>
    <lineage>
        <taxon>Bacteria</taxon>
        <taxon>Pseudomonadati</taxon>
        <taxon>Bacteroidota</taxon>
        <taxon>Cytophagia</taxon>
        <taxon>Cytophagales</taxon>
        <taxon>Flammeovirgaceae</taxon>
        <taxon>Flammeovirga</taxon>
    </lineage>
</organism>
<dbReference type="EMBL" id="JABANE010000033">
    <property type="protein sequence ID" value="NME69026.1"/>
    <property type="molecule type" value="Genomic_DNA"/>
</dbReference>
<gene>
    <name evidence="2" type="ORF">HHU12_13715</name>
</gene>
<feature type="coiled-coil region" evidence="1">
    <location>
        <begin position="56"/>
        <end position="104"/>
    </location>
</feature>
<keyword evidence="3" id="KW-1185">Reference proteome</keyword>
<protein>
    <submittedName>
        <fullName evidence="2">Uncharacterized protein</fullName>
    </submittedName>
</protein>
<name>A0A7X9X9R8_9BACT</name>
<accession>A0A7X9X9R8</accession>
<evidence type="ECO:0000313" key="2">
    <source>
        <dbReference type="EMBL" id="NME69026.1"/>
    </source>
</evidence>
<proteinExistence type="predicted"/>
<sequence length="111" mass="13542">MKIFLKVVQDSIKRCEKVLQKVNDEIDTDYLALKLEVTMEVIELLESPTPKTLKKIKEQEDKLFDLRNKQDLYERKFHLQHKNYTKLLDKKHNLERELDQYKSLQYYHPFS</sequence>